<evidence type="ECO:0000313" key="2">
    <source>
        <dbReference type="Proteomes" id="UP001597083"/>
    </source>
</evidence>
<keyword evidence="2" id="KW-1185">Reference proteome</keyword>
<reference evidence="2" key="1">
    <citation type="journal article" date="2019" name="Int. J. Syst. Evol. Microbiol.">
        <title>The Global Catalogue of Microorganisms (GCM) 10K type strain sequencing project: providing services to taxonomists for standard genome sequencing and annotation.</title>
        <authorList>
            <consortium name="The Broad Institute Genomics Platform"/>
            <consortium name="The Broad Institute Genome Sequencing Center for Infectious Disease"/>
            <person name="Wu L."/>
            <person name="Ma J."/>
        </authorList>
    </citation>
    <scope>NUCLEOTIDE SEQUENCE [LARGE SCALE GENOMIC DNA]</scope>
    <source>
        <strain evidence="2">JCM 31696</strain>
    </source>
</reference>
<name>A0ABW3CKJ9_9ACTN</name>
<protein>
    <recommendedName>
        <fullName evidence="3">DALR anticodon binding domain-containing protein</fullName>
    </recommendedName>
</protein>
<dbReference type="EMBL" id="JBHTIR010002680">
    <property type="protein sequence ID" value="MFD0854087.1"/>
    <property type="molecule type" value="Genomic_DNA"/>
</dbReference>
<organism evidence="1 2">
    <name type="scientific">Actinomadura adrarensis</name>
    <dbReference type="NCBI Taxonomy" id="1819600"/>
    <lineage>
        <taxon>Bacteria</taxon>
        <taxon>Bacillati</taxon>
        <taxon>Actinomycetota</taxon>
        <taxon>Actinomycetes</taxon>
        <taxon>Streptosporangiales</taxon>
        <taxon>Thermomonosporaceae</taxon>
        <taxon>Actinomadura</taxon>
    </lineage>
</organism>
<evidence type="ECO:0000313" key="1">
    <source>
        <dbReference type="EMBL" id="MFD0854087.1"/>
    </source>
</evidence>
<gene>
    <name evidence="1" type="ORF">ACFQ07_17755</name>
</gene>
<evidence type="ECO:0008006" key="3">
    <source>
        <dbReference type="Google" id="ProtNLM"/>
    </source>
</evidence>
<accession>A0ABW3CKJ9</accession>
<dbReference type="Proteomes" id="UP001597083">
    <property type="component" value="Unassembled WGS sequence"/>
</dbReference>
<sequence length="26" mass="2712">MALSAHTARVLQHGLGLLGITAPDRL</sequence>
<proteinExistence type="predicted"/>
<comment type="caution">
    <text evidence="1">The sequence shown here is derived from an EMBL/GenBank/DDBJ whole genome shotgun (WGS) entry which is preliminary data.</text>
</comment>